<gene>
    <name evidence="2" type="ORF">Q5H93_18055</name>
</gene>
<dbReference type="Proteomes" id="UP001176429">
    <property type="component" value="Unassembled WGS sequence"/>
</dbReference>
<keyword evidence="1" id="KW-0472">Membrane</keyword>
<accession>A0ABT9BFT6</accession>
<dbReference type="RefSeq" id="WP_305008030.1">
    <property type="nucleotide sequence ID" value="NZ_JAUQSY010000013.1"/>
</dbReference>
<dbReference type="EMBL" id="JAUQSY010000013">
    <property type="protein sequence ID" value="MDO7876655.1"/>
    <property type="molecule type" value="Genomic_DNA"/>
</dbReference>
<evidence type="ECO:0000256" key="1">
    <source>
        <dbReference type="SAM" id="Phobius"/>
    </source>
</evidence>
<proteinExistence type="predicted"/>
<evidence type="ECO:0008006" key="4">
    <source>
        <dbReference type="Google" id="ProtNLM"/>
    </source>
</evidence>
<sequence length="79" mass="8478">MKQLLGAAIVLLGLALTTLLVLRIWGIVPVSLPTLLRSGTTLAVLAGAVVVLLIVWGFFFVNPAKGYDQREGNRAHPQE</sequence>
<name>A0ABT9BFT6_9BACT</name>
<keyword evidence="1" id="KW-0812">Transmembrane</keyword>
<reference evidence="2" key="1">
    <citation type="submission" date="2023-07" db="EMBL/GenBank/DDBJ databases">
        <authorList>
            <person name="Kim M.K."/>
        </authorList>
    </citation>
    <scope>NUCLEOTIDE SEQUENCE</scope>
    <source>
        <strain evidence="2">ASUV-10-1</strain>
    </source>
</reference>
<keyword evidence="1" id="KW-1133">Transmembrane helix</keyword>
<evidence type="ECO:0000313" key="3">
    <source>
        <dbReference type="Proteomes" id="UP001176429"/>
    </source>
</evidence>
<evidence type="ECO:0000313" key="2">
    <source>
        <dbReference type="EMBL" id="MDO7876655.1"/>
    </source>
</evidence>
<organism evidence="2 3">
    <name type="scientific">Hymenobacter aranciens</name>
    <dbReference type="NCBI Taxonomy" id="3063996"/>
    <lineage>
        <taxon>Bacteria</taxon>
        <taxon>Pseudomonadati</taxon>
        <taxon>Bacteroidota</taxon>
        <taxon>Cytophagia</taxon>
        <taxon>Cytophagales</taxon>
        <taxon>Hymenobacteraceae</taxon>
        <taxon>Hymenobacter</taxon>
    </lineage>
</organism>
<comment type="caution">
    <text evidence="2">The sequence shown here is derived from an EMBL/GenBank/DDBJ whole genome shotgun (WGS) entry which is preliminary data.</text>
</comment>
<feature type="transmembrane region" description="Helical" evidence="1">
    <location>
        <begin position="42"/>
        <end position="61"/>
    </location>
</feature>
<protein>
    <recommendedName>
        <fullName evidence="4">DUF1049 domain-containing protein</fullName>
    </recommendedName>
</protein>
<keyword evidence="3" id="KW-1185">Reference proteome</keyword>